<gene>
    <name evidence="5" type="ORF">MACH08_36310</name>
</gene>
<protein>
    <submittedName>
        <fullName evidence="5">TetR family transcriptional regulator</fullName>
    </submittedName>
</protein>
<feature type="domain" description="HTH tetR-type" evidence="4">
    <location>
        <begin position="11"/>
        <end position="71"/>
    </location>
</feature>
<dbReference type="PROSITE" id="PS50977">
    <property type="entry name" value="HTH_TETR_2"/>
    <property type="match status" value="1"/>
</dbReference>
<dbReference type="RefSeq" id="WP_017798384.1">
    <property type="nucleotide sequence ID" value="NZ_BSKO01000001.1"/>
</dbReference>
<proteinExistence type="predicted"/>
<dbReference type="Proteomes" id="UP001275436">
    <property type="component" value="Unassembled WGS sequence"/>
</dbReference>
<keyword evidence="1" id="KW-0678">Repressor</keyword>
<comment type="caution">
    <text evidence="5">The sequence shown here is derived from an EMBL/GenBank/DDBJ whole genome shotgun (WGS) entry which is preliminary data.</text>
</comment>
<name>A0ABQ5TNW7_9BACI</name>
<dbReference type="InterPro" id="IPR009057">
    <property type="entry name" value="Homeodomain-like_sf"/>
</dbReference>
<evidence type="ECO:0000313" key="5">
    <source>
        <dbReference type="EMBL" id="GLO67847.1"/>
    </source>
</evidence>
<dbReference type="PANTHER" id="PTHR43479">
    <property type="entry name" value="ACREF/ENVCD OPERON REPRESSOR-RELATED"/>
    <property type="match status" value="1"/>
</dbReference>
<accession>A0ABQ5TNW7</accession>
<sequence>MPKVTFFNLPDAKRNKLMEAVEKEFSRVPLSQASISNIVKSACVARGSFYQYFENKEDAFYYLLKLQTEKRREYFLFTLEESGGDIFKTMENLFQMLLEDLSNEDNLKFLQNALMNVTHEIEDSFTGLFIGQRTVGGNVEAALDRISGLIDSNKLNITGNQEFFHVMQILTSVTFRNLVDKFSRNLSNEEAMENFRIEMELLRKGLYKS</sequence>
<dbReference type="InterPro" id="IPR001647">
    <property type="entry name" value="HTH_TetR"/>
</dbReference>
<dbReference type="SUPFAM" id="SSF46689">
    <property type="entry name" value="Homeodomain-like"/>
    <property type="match status" value="1"/>
</dbReference>
<feature type="DNA-binding region" description="H-T-H motif" evidence="3">
    <location>
        <begin position="34"/>
        <end position="53"/>
    </location>
</feature>
<dbReference type="Pfam" id="PF17924">
    <property type="entry name" value="TetR_C_19"/>
    <property type="match status" value="1"/>
</dbReference>
<dbReference type="InterPro" id="IPR050624">
    <property type="entry name" value="HTH-type_Tx_Regulator"/>
</dbReference>
<dbReference type="Gene3D" id="1.10.357.10">
    <property type="entry name" value="Tetracycline Repressor, domain 2"/>
    <property type="match status" value="1"/>
</dbReference>
<keyword evidence="2 3" id="KW-0238">DNA-binding</keyword>
<keyword evidence="6" id="KW-1185">Reference proteome</keyword>
<dbReference type="PANTHER" id="PTHR43479:SF11">
    <property type="entry name" value="ACREF_ENVCD OPERON REPRESSOR-RELATED"/>
    <property type="match status" value="1"/>
</dbReference>
<evidence type="ECO:0000256" key="1">
    <source>
        <dbReference type="ARBA" id="ARBA00022491"/>
    </source>
</evidence>
<evidence type="ECO:0000256" key="2">
    <source>
        <dbReference type="ARBA" id="ARBA00023125"/>
    </source>
</evidence>
<evidence type="ECO:0000256" key="3">
    <source>
        <dbReference type="PROSITE-ProRule" id="PRU00335"/>
    </source>
</evidence>
<evidence type="ECO:0000259" key="4">
    <source>
        <dbReference type="PROSITE" id="PS50977"/>
    </source>
</evidence>
<organism evidence="5 6">
    <name type="scientific">Oceanobacillus kimchii</name>
    <dbReference type="NCBI Taxonomy" id="746691"/>
    <lineage>
        <taxon>Bacteria</taxon>
        <taxon>Bacillati</taxon>
        <taxon>Bacillota</taxon>
        <taxon>Bacilli</taxon>
        <taxon>Bacillales</taxon>
        <taxon>Bacillaceae</taxon>
        <taxon>Oceanobacillus</taxon>
    </lineage>
</organism>
<evidence type="ECO:0000313" key="6">
    <source>
        <dbReference type="Proteomes" id="UP001275436"/>
    </source>
</evidence>
<dbReference type="EMBL" id="BSKO01000001">
    <property type="protein sequence ID" value="GLO67847.1"/>
    <property type="molecule type" value="Genomic_DNA"/>
</dbReference>
<dbReference type="Pfam" id="PF00440">
    <property type="entry name" value="TetR_N"/>
    <property type="match status" value="1"/>
</dbReference>
<reference evidence="5 6" key="1">
    <citation type="submission" date="2023-02" db="EMBL/GenBank/DDBJ databases">
        <title>Oceanobacillus kimchii IFOP_LL358 isolated form Alexandrium catenella lab strain.</title>
        <authorList>
            <person name="Gajardo G."/>
            <person name="Ueki S."/>
            <person name="Maruyama F."/>
        </authorList>
    </citation>
    <scope>NUCLEOTIDE SEQUENCE [LARGE SCALE GENOMIC DNA]</scope>
    <source>
        <strain evidence="5 6">IFOP_LL358</strain>
    </source>
</reference>